<dbReference type="RefSeq" id="WP_179785842.1">
    <property type="nucleotide sequence ID" value="NZ_BAAARR010000015.1"/>
</dbReference>
<reference evidence="1 2" key="1">
    <citation type="submission" date="2020-07" db="EMBL/GenBank/DDBJ databases">
        <title>Sequencing the genomes of 1000 actinobacteria strains.</title>
        <authorList>
            <person name="Klenk H.-P."/>
        </authorList>
    </citation>
    <scope>NUCLEOTIDE SEQUENCE [LARGE SCALE GENOMIC DNA]</scope>
    <source>
        <strain evidence="1 2">DSM 18448</strain>
    </source>
</reference>
<dbReference type="Proteomes" id="UP000579605">
    <property type="component" value="Unassembled WGS sequence"/>
</dbReference>
<dbReference type="InterPro" id="IPR007061">
    <property type="entry name" value="MST-like"/>
</dbReference>
<keyword evidence="2" id="KW-1185">Reference proteome</keyword>
<name>A0A852Z4E8_9ACTN</name>
<gene>
    <name evidence="1" type="ORF">F4554_000472</name>
</gene>
<dbReference type="SUPFAM" id="SSF109854">
    <property type="entry name" value="DinB/YfiT-like putative metalloenzymes"/>
    <property type="match status" value="1"/>
</dbReference>
<sequence length="170" mass="18512">MAWTAPQVERGYAEPLAGGERAVLDGWLDWHRTTLLHKCAGLTGEQLALRAIPASNLSLLGLLRHVAEVERMWFRRKVGGENLPELYPAGVDFDDADGASAEADYATLVGEMAASRAAAAGVALDTEFAMEGWGRQVSLRWIHVHLIEEYARHNGHADLLRQNVDGATGV</sequence>
<dbReference type="Gene3D" id="1.20.120.450">
    <property type="entry name" value="dinb family like domain"/>
    <property type="match status" value="1"/>
</dbReference>
<organism evidence="1 2">
    <name type="scientific">Actinopolymorpha rutila</name>
    <dbReference type="NCBI Taxonomy" id="446787"/>
    <lineage>
        <taxon>Bacteria</taxon>
        <taxon>Bacillati</taxon>
        <taxon>Actinomycetota</taxon>
        <taxon>Actinomycetes</taxon>
        <taxon>Propionibacteriales</taxon>
        <taxon>Actinopolymorphaceae</taxon>
        <taxon>Actinopolymorpha</taxon>
    </lineage>
</organism>
<dbReference type="AlphaFoldDB" id="A0A852Z4E8"/>
<accession>A0A852Z4E8</accession>
<dbReference type="Pfam" id="PF04978">
    <property type="entry name" value="MST"/>
    <property type="match status" value="1"/>
</dbReference>
<evidence type="ECO:0000313" key="1">
    <source>
        <dbReference type="EMBL" id="NYH87834.1"/>
    </source>
</evidence>
<evidence type="ECO:0000313" key="2">
    <source>
        <dbReference type="Proteomes" id="UP000579605"/>
    </source>
</evidence>
<proteinExistence type="predicted"/>
<comment type="caution">
    <text evidence="1">The sequence shown here is derived from an EMBL/GenBank/DDBJ whole genome shotgun (WGS) entry which is preliminary data.</text>
</comment>
<dbReference type="InterPro" id="IPR034660">
    <property type="entry name" value="DinB/YfiT-like"/>
</dbReference>
<protein>
    <submittedName>
        <fullName evidence="1">Putative damage-inducible protein DinB</fullName>
    </submittedName>
</protein>
<dbReference type="EMBL" id="JACBZH010000001">
    <property type="protein sequence ID" value="NYH87834.1"/>
    <property type="molecule type" value="Genomic_DNA"/>
</dbReference>